<dbReference type="Pfam" id="PF14167">
    <property type="entry name" value="YfkD"/>
    <property type="match status" value="1"/>
</dbReference>
<accession>A0A235F582</accession>
<comment type="caution">
    <text evidence="2">The sequence shown here is derived from an EMBL/GenBank/DDBJ whole genome shotgun (WGS) entry which is preliminary data.</text>
</comment>
<organism evidence="2 3">
    <name type="scientific">Fictibacillus aquaticus</name>
    <dbReference type="NCBI Taxonomy" id="2021314"/>
    <lineage>
        <taxon>Bacteria</taxon>
        <taxon>Bacillati</taxon>
        <taxon>Bacillota</taxon>
        <taxon>Bacilli</taxon>
        <taxon>Bacillales</taxon>
        <taxon>Fictibacillaceae</taxon>
        <taxon>Fictibacillus</taxon>
    </lineage>
</organism>
<evidence type="ECO:0008006" key="4">
    <source>
        <dbReference type="Google" id="ProtNLM"/>
    </source>
</evidence>
<reference evidence="2 3" key="1">
    <citation type="submission" date="2017-07" db="EMBL/GenBank/DDBJ databases">
        <title>Fictibacillus sp. nov. GDSW-R2A3 Genome sequencing and assembly.</title>
        <authorList>
            <person name="Mayilraj S."/>
        </authorList>
    </citation>
    <scope>NUCLEOTIDE SEQUENCE [LARGE SCALE GENOMIC DNA]</scope>
    <source>
        <strain evidence="2 3">GDSW-R2A3</strain>
    </source>
</reference>
<protein>
    <recommendedName>
        <fullName evidence="4">YfkD-like protein</fullName>
    </recommendedName>
</protein>
<feature type="signal peptide" evidence="1">
    <location>
        <begin position="1"/>
        <end position="22"/>
    </location>
</feature>
<sequence>MMKKIIILVMITLLLIPGHALAAEKAKKEQKIEAKQETGFKVPSSVVNISKENTYPNSAQDIPYLEPSKMAKDMLKTSNVRITNPELIRLLNESSINASKIAFWYKARIFLGQYPLSYQSTETTVNWEHQQANLNRLDNRGGKTNATLTFNQAAHKRISGGLTAHIPNEEAVQKMMIIAAAEKTKLPLAFQTNIGAATKKNFPYSIAPKQVGLLYSYVPAVNERGRVAYGEVYIVLKGGKRKIEVQNVTQQGIGAWIPVQDHLSFRFNTER</sequence>
<gene>
    <name evidence="2" type="ORF">CGZ90_15745</name>
</gene>
<dbReference type="OrthoDB" id="2690238at2"/>
<dbReference type="EMBL" id="NOII01000011">
    <property type="protein sequence ID" value="OYD56466.1"/>
    <property type="molecule type" value="Genomic_DNA"/>
</dbReference>
<keyword evidence="1" id="KW-0732">Signal</keyword>
<name>A0A235F582_9BACL</name>
<evidence type="ECO:0000256" key="1">
    <source>
        <dbReference type="SAM" id="SignalP"/>
    </source>
</evidence>
<evidence type="ECO:0000313" key="2">
    <source>
        <dbReference type="EMBL" id="OYD56466.1"/>
    </source>
</evidence>
<proteinExistence type="predicted"/>
<dbReference type="Proteomes" id="UP000215059">
    <property type="component" value="Unassembled WGS sequence"/>
</dbReference>
<keyword evidence="3" id="KW-1185">Reference proteome</keyword>
<feature type="chain" id="PRO_5013325698" description="YfkD-like protein" evidence="1">
    <location>
        <begin position="23"/>
        <end position="271"/>
    </location>
</feature>
<dbReference type="InterPro" id="IPR025548">
    <property type="entry name" value="YfkD"/>
</dbReference>
<evidence type="ECO:0000313" key="3">
    <source>
        <dbReference type="Proteomes" id="UP000215059"/>
    </source>
</evidence>
<dbReference type="AlphaFoldDB" id="A0A235F582"/>